<dbReference type="OMA" id="TRIVFYS"/>
<keyword evidence="3" id="KW-0964">Secreted</keyword>
<keyword evidence="5" id="KW-0325">Glycoprotein</keyword>
<sequence>MISGLLPNGDFEKGPKRSDMKGTVVVNRHSIPNWEISGFVEYIKSGQKQGDMLLVVPEGAYAVRLGNEASIKQRVSVTKGMNYAITFCAARTCAQEEQLNISVSPEFGVLPMQTLYSSSGWDCYAWGFVALSNLAELVIHNPGVEEDPACGPLIDSVAMRVLYPPKRTSLNLMKNGNFEEGPYIFRNTTWGTLIPPNIEDAHSPLPGWMVESLKAVKYVDSNHFFVPSGRRAIELVAGKESAIAQVVRTIPGKRYTLSFSVGDANDACAGPMVVEAFAGKDTIKVPYQSKGKGGFKRAVLRFVATQARTRIMFYSTFYSMRSDDFSSLCGPVIDDVRLLSIRGRP</sequence>
<evidence type="ECO:0000256" key="4">
    <source>
        <dbReference type="ARBA" id="ARBA00022729"/>
    </source>
</evidence>
<dbReference type="Gene3D" id="2.60.120.260">
    <property type="entry name" value="Galactose-binding domain-like"/>
    <property type="match status" value="1"/>
</dbReference>
<dbReference type="PANTHER" id="PTHR31265">
    <property type="entry name" value="OS02G0527500 PROTEIN-RELATED"/>
    <property type="match status" value="1"/>
</dbReference>
<reference evidence="7" key="1">
    <citation type="journal article" date="2017" name="Nature">
        <title>The genome of Chenopodium quinoa.</title>
        <authorList>
            <person name="Jarvis D.E."/>
            <person name="Ho Y.S."/>
            <person name="Lightfoot D.J."/>
            <person name="Schmoeckel S.M."/>
            <person name="Li B."/>
            <person name="Borm T.J.A."/>
            <person name="Ohyanagi H."/>
            <person name="Mineta K."/>
            <person name="Michell C.T."/>
            <person name="Saber N."/>
            <person name="Kharbatia N.M."/>
            <person name="Rupper R.R."/>
            <person name="Sharp A.R."/>
            <person name="Dally N."/>
            <person name="Boughton B.A."/>
            <person name="Woo Y.H."/>
            <person name="Gao G."/>
            <person name="Schijlen E.G.W.M."/>
            <person name="Guo X."/>
            <person name="Momin A.A."/>
            <person name="Negrao S."/>
            <person name="Al-Babili S."/>
            <person name="Gehring C."/>
            <person name="Roessner U."/>
            <person name="Jung C."/>
            <person name="Murphy K."/>
            <person name="Arold S.T."/>
            <person name="Gojobori T."/>
            <person name="van der Linden C.G."/>
            <person name="van Loo E.N."/>
            <person name="Jellen E.N."/>
            <person name="Maughan P.J."/>
            <person name="Tester M."/>
        </authorList>
    </citation>
    <scope>NUCLEOTIDE SEQUENCE [LARGE SCALE GENOMIC DNA]</scope>
    <source>
        <strain evidence="7">cv. PI 614886</strain>
    </source>
</reference>
<organism evidence="7 8">
    <name type="scientific">Chenopodium quinoa</name>
    <name type="common">Quinoa</name>
    <dbReference type="NCBI Taxonomy" id="63459"/>
    <lineage>
        <taxon>Eukaryota</taxon>
        <taxon>Viridiplantae</taxon>
        <taxon>Streptophyta</taxon>
        <taxon>Embryophyta</taxon>
        <taxon>Tracheophyta</taxon>
        <taxon>Spermatophyta</taxon>
        <taxon>Magnoliopsida</taxon>
        <taxon>eudicotyledons</taxon>
        <taxon>Gunneridae</taxon>
        <taxon>Pentapetalae</taxon>
        <taxon>Caryophyllales</taxon>
        <taxon>Chenopodiaceae</taxon>
        <taxon>Chenopodioideae</taxon>
        <taxon>Atripliceae</taxon>
        <taxon>Chenopodium</taxon>
    </lineage>
</organism>
<dbReference type="PANTHER" id="PTHR31265:SF3">
    <property type="entry name" value="OS02G0205200 PROTEIN"/>
    <property type="match status" value="1"/>
</dbReference>
<evidence type="ECO:0000256" key="5">
    <source>
        <dbReference type="ARBA" id="ARBA00023180"/>
    </source>
</evidence>
<dbReference type="SUPFAM" id="SSF49785">
    <property type="entry name" value="Galactose-binding domain-like"/>
    <property type="match status" value="1"/>
</dbReference>
<dbReference type="Gramene" id="AUR62030675-RA">
    <property type="protein sequence ID" value="AUR62030675-RA:cds"/>
    <property type="gene ID" value="AUR62030675"/>
</dbReference>
<evidence type="ECO:0000259" key="6">
    <source>
        <dbReference type="Pfam" id="PF04862"/>
    </source>
</evidence>
<accession>A0A803MJU2</accession>
<keyword evidence="8" id="KW-1185">Reference proteome</keyword>
<name>A0A803MJU2_CHEQI</name>
<dbReference type="FunFam" id="2.60.120.260:FF:000031">
    <property type="entry name" value="DUF642 family protein"/>
    <property type="match status" value="1"/>
</dbReference>
<dbReference type="InterPro" id="IPR052437">
    <property type="entry name" value="Pectin_Meth_Modulator"/>
</dbReference>
<dbReference type="AlphaFoldDB" id="A0A803MJU2"/>
<evidence type="ECO:0000256" key="2">
    <source>
        <dbReference type="ARBA" id="ARBA00022512"/>
    </source>
</evidence>
<evidence type="ECO:0000256" key="3">
    <source>
        <dbReference type="ARBA" id="ARBA00022525"/>
    </source>
</evidence>
<dbReference type="Pfam" id="PF04862">
    <property type="entry name" value="DUF642"/>
    <property type="match status" value="2"/>
</dbReference>
<dbReference type="InterPro" id="IPR008979">
    <property type="entry name" value="Galactose-bd-like_sf"/>
</dbReference>
<evidence type="ECO:0000313" key="8">
    <source>
        <dbReference type="Proteomes" id="UP000596660"/>
    </source>
</evidence>
<keyword evidence="2" id="KW-0134">Cell wall</keyword>
<keyword evidence="4" id="KW-0732">Signal</keyword>
<dbReference type="EnsemblPlants" id="AUR62030675-RA">
    <property type="protein sequence ID" value="AUR62030675-RA:cds"/>
    <property type="gene ID" value="AUR62030675"/>
</dbReference>
<comment type="subcellular location">
    <subcellularLocation>
        <location evidence="1">Secreted</location>
        <location evidence="1">Cell wall</location>
    </subcellularLocation>
</comment>
<evidence type="ECO:0000313" key="7">
    <source>
        <dbReference type="EnsemblPlants" id="AUR62030675-RA:cds"/>
    </source>
</evidence>
<proteinExistence type="predicted"/>
<feature type="domain" description="DUF642" evidence="6">
    <location>
        <begin position="171"/>
        <end position="338"/>
    </location>
</feature>
<feature type="domain" description="DUF642" evidence="6">
    <location>
        <begin position="4"/>
        <end position="160"/>
    </location>
</feature>
<reference evidence="7" key="2">
    <citation type="submission" date="2021-03" db="UniProtKB">
        <authorList>
            <consortium name="EnsemblPlants"/>
        </authorList>
    </citation>
    <scope>IDENTIFICATION</scope>
</reference>
<protein>
    <recommendedName>
        <fullName evidence="6">DUF642 domain-containing protein</fullName>
    </recommendedName>
</protein>
<dbReference type="InterPro" id="IPR006946">
    <property type="entry name" value="DGR2-like_dom"/>
</dbReference>
<evidence type="ECO:0000256" key="1">
    <source>
        <dbReference type="ARBA" id="ARBA00004191"/>
    </source>
</evidence>
<dbReference type="Proteomes" id="UP000596660">
    <property type="component" value="Unplaced"/>
</dbReference>